<evidence type="ECO:0000313" key="3">
    <source>
        <dbReference type="EMBL" id="TYC50531.1"/>
    </source>
</evidence>
<keyword evidence="4" id="KW-1185">Reference proteome</keyword>
<feature type="signal peptide" evidence="1">
    <location>
        <begin position="1"/>
        <end position="26"/>
    </location>
</feature>
<accession>A0A6C2C931</accession>
<evidence type="ECO:0000313" key="4">
    <source>
        <dbReference type="Proteomes" id="UP000371977"/>
    </source>
</evidence>
<sequence>MFSKKMTVFASAIALSTVAVTPAVLADTLTSTGDVSFTAPTDVVPPVNPGDGDTGTGSAGDLVISTIPNLEYGTHEISGKNETYDLTRDNQLQVADRRGASATTGKAQGWTVSVKASDFSNGTNTLPGASINFNKGTVAALAGETGNAPTVVANSVDSTKGATPVFAAAVDQGLGQWGAKFSTSDVQLAVPTQVAGNFKSTLTWSIANTPNA</sequence>
<dbReference type="RefSeq" id="WP_148622003.1">
    <property type="nucleotide sequence ID" value="NZ_SDGZ01000008.1"/>
</dbReference>
<feature type="domain" description="WxL" evidence="2">
    <location>
        <begin position="27"/>
        <end position="210"/>
    </location>
</feature>
<evidence type="ECO:0000256" key="1">
    <source>
        <dbReference type="SAM" id="SignalP"/>
    </source>
</evidence>
<dbReference type="OrthoDB" id="2282798at2"/>
<comment type="caution">
    <text evidence="3">The sequence shown here is derived from an EMBL/GenBank/DDBJ whole genome shotgun (WGS) entry which is preliminary data.</text>
</comment>
<name>A0A6C2C931_9LACO</name>
<dbReference type="Pfam" id="PF13731">
    <property type="entry name" value="WxL"/>
    <property type="match status" value="1"/>
</dbReference>
<dbReference type="AlphaFoldDB" id="A0A6C2C931"/>
<gene>
    <name evidence="3" type="ORF">ESZ50_02360</name>
</gene>
<evidence type="ECO:0000259" key="2">
    <source>
        <dbReference type="Pfam" id="PF13731"/>
    </source>
</evidence>
<dbReference type="InterPro" id="IPR027994">
    <property type="entry name" value="WxL_dom"/>
</dbReference>
<reference evidence="3 4" key="1">
    <citation type="submission" date="2019-01" db="EMBL/GenBank/DDBJ databases">
        <title>Weissella sp. nov., a novel lactic acid bacterium isolated from animal feces.</title>
        <authorList>
            <person name="Wang L.-T."/>
        </authorList>
    </citation>
    <scope>NUCLEOTIDE SEQUENCE [LARGE SCALE GENOMIC DNA]</scope>
    <source>
        <strain evidence="3 4">8H-2</strain>
    </source>
</reference>
<dbReference type="Proteomes" id="UP000371977">
    <property type="component" value="Unassembled WGS sequence"/>
</dbReference>
<keyword evidence="1" id="KW-0732">Signal</keyword>
<protein>
    <submittedName>
        <fullName evidence="3">WxL domain-containing protein</fullName>
    </submittedName>
</protein>
<organism evidence="3 4">
    <name type="scientific">Weissella muntiaci</name>
    <dbReference type="NCBI Taxonomy" id="2508881"/>
    <lineage>
        <taxon>Bacteria</taxon>
        <taxon>Bacillati</taxon>
        <taxon>Bacillota</taxon>
        <taxon>Bacilli</taxon>
        <taxon>Lactobacillales</taxon>
        <taxon>Lactobacillaceae</taxon>
        <taxon>Weissella</taxon>
    </lineage>
</organism>
<feature type="chain" id="PRO_5025516576" evidence="1">
    <location>
        <begin position="27"/>
        <end position="212"/>
    </location>
</feature>
<dbReference type="EMBL" id="SDGZ01000008">
    <property type="protein sequence ID" value="TYC50531.1"/>
    <property type="molecule type" value="Genomic_DNA"/>
</dbReference>
<proteinExistence type="predicted"/>